<dbReference type="AlphaFoldDB" id="A0ABD2CMR2"/>
<protein>
    <submittedName>
        <fullName evidence="1">Uncharacterized protein</fullName>
    </submittedName>
</protein>
<dbReference type="EMBL" id="JAYRBN010000037">
    <property type="protein sequence ID" value="KAL2746397.1"/>
    <property type="molecule type" value="Genomic_DNA"/>
</dbReference>
<reference evidence="1 2" key="1">
    <citation type="journal article" date="2024" name="Ann. Entomol. Soc. Am.">
        <title>Genomic analyses of the southern and eastern yellowjacket wasps (Hymenoptera: Vespidae) reveal evolutionary signatures of social life.</title>
        <authorList>
            <person name="Catto M.A."/>
            <person name="Caine P.B."/>
            <person name="Orr S.E."/>
            <person name="Hunt B.G."/>
            <person name="Goodisman M.A.D."/>
        </authorList>
    </citation>
    <scope>NUCLEOTIDE SEQUENCE [LARGE SCALE GENOMIC DNA]</scope>
    <source>
        <strain evidence="1">232</strain>
        <tissue evidence="1">Head and thorax</tissue>
    </source>
</reference>
<organism evidence="1 2">
    <name type="scientific">Vespula maculifrons</name>
    <name type="common">Eastern yellow jacket</name>
    <name type="synonym">Wasp</name>
    <dbReference type="NCBI Taxonomy" id="7453"/>
    <lineage>
        <taxon>Eukaryota</taxon>
        <taxon>Metazoa</taxon>
        <taxon>Ecdysozoa</taxon>
        <taxon>Arthropoda</taxon>
        <taxon>Hexapoda</taxon>
        <taxon>Insecta</taxon>
        <taxon>Pterygota</taxon>
        <taxon>Neoptera</taxon>
        <taxon>Endopterygota</taxon>
        <taxon>Hymenoptera</taxon>
        <taxon>Apocrita</taxon>
        <taxon>Aculeata</taxon>
        <taxon>Vespoidea</taxon>
        <taxon>Vespidae</taxon>
        <taxon>Vespinae</taxon>
        <taxon>Vespula</taxon>
    </lineage>
</organism>
<proteinExistence type="predicted"/>
<keyword evidence="2" id="KW-1185">Reference proteome</keyword>
<name>A0ABD2CMR2_VESMC</name>
<dbReference type="Proteomes" id="UP001607303">
    <property type="component" value="Unassembled WGS sequence"/>
</dbReference>
<evidence type="ECO:0000313" key="2">
    <source>
        <dbReference type="Proteomes" id="UP001607303"/>
    </source>
</evidence>
<accession>A0ABD2CMR2</accession>
<gene>
    <name evidence="1" type="ORF">V1477_004767</name>
</gene>
<sequence>MDRAEDEAIAGLPTNGNTPPLSELLVVVVVVRIPAGGSIDFQLASIRSPYSPEISVREIPAGNTKLSNRKLVSSSKANRWIGSWFKAGPFEQSKYREGMESGSERSSVGQLFLVQRYPGRSKWHTDCSLDNGRPSSLACVTNKEARSLADRSKKKLETSVTTIFTVSRKSSCFIEKSVSAVPYEFSTYFYAFLRYPWVRTVLVDERARKKKEEKDASPTIHPHVLRDEEDFGCGL</sequence>
<evidence type="ECO:0000313" key="1">
    <source>
        <dbReference type="EMBL" id="KAL2746397.1"/>
    </source>
</evidence>
<comment type="caution">
    <text evidence="1">The sequence shown here is derived from an EMBL/GenBank/DDBJ whole genome shotgun (WGS) entry which is preliminary data.</text>
</comment>